<evidence type="ECO:0000256" key="1">
    <source>
        <dbReference type="ARBA" id="ARBA00004123"/>
    </source>
</evidence>
<name>A0A8T0SLL9_PANVG</name>
<dbReference type="Pfam" id="PF05641">
    <property type="entry name" value="Agenet"/>
    <property type="match status" value="1"/>
</dbReference>
<feature type="compositionally biased region" description="Basic and acidic residues" evidence="3">
    <location>
        <begin position="313"/>
        <end position="323"/>
    </location>
</feature>
<comment type="subcellular location">
    <subcellularLocation>
        <location evidence="1">Nucleus</location>
    </subcellularLocation>
</comment>
<accession>A0A8T0SLL9</accession>
<dbReference type="AlphaFoldDB" id="A0A8T0SLL9"/>
<dbReference type="InterPro" id="IPR014002">
    <property type="entry name" value="Agenet_dom_plant"/>
</dbReference>
<feature type="region of interest" description="Disordered" evidence="3">
    <location>
        <begin position="235"/>
        <end position="323"/>
    </location>
</feature>
<dbReference type="EMBL" id="CM029045">
    <property type="protein sequence ID" value="KAG2599027.1"/>
    <property type="molecule type" value="Genomic_DNA"/>
</dbReference>
<dbReference type="InterPro" id="IPR005491">
    <property type="entry name" value="ENT_dom"/>
</dbReference>
<keyword evidence="2" id="KW-0539">Nucleus</keyword>
<sequence>MRIRKGSQVEVWTQEAGLPVGAWRVGEVTWGNGHSYTLRWHDGGGEVSGRISRKSVRPRPPPAPVPRDLDAGDMVEVFDDDDCLWKCAEVRGPAAGADRRFDVKIVGAAKVLTVPPQRLRIRQVLRDDDVWVALHKDNQIAVPSTMPFHANGGGVGMGAGRCKGCYKPMLPGSTPLLQKRSFGLLGSKTIPNGKRFEGTTKRPCAKEEPRYEAEVIVPNVCLNKQVDMSTEDCDVVTAGSNSDDDHQQQQKQQNKVDSEAESDSESDSSLDGSSSSSSNSDSRTRSMEAGEDCKAAHASRPCNDQKAGQLQPSEKEHCDSVAESRGIIKRESETLNDQKATVQEHIHNLELEAYSNLMKAFHACGKALSWEKVELLSDLRTHLHITNDEHLQVLNVILKRKGRFAGSQF</sequence>
<dbReference type="SMART" id="SM00743">
    <property type="entry name" value="Agenet"/>
    <property type="match status" value="2"/>
</dbReference>
<protein>
    <recommendedName>
        <fullName evidence="4">ENT domain-containing protein</fullName>
    </recommendedName>
</protein>
<dbReference type="Proteomes" id="UP000823388">
    <property type="component" value="Chromosome 5K"/>
</dbReference>
<gene>
    <name evidence="5" type="ORF">PVAP13_5KG408900</name>
</gene>
<reference evidence="5" key="1">
    <citation type="submission" date="2020-05" db="EMBL/GenBank/DDBJ databases">
        <title>WGS assembly of Panicum virgatum.</title>
        <authorList>
            <person name="Lovell J.T."/>
            <person name="Jenkins J."/>
            <person name="Shu S."/>
            <person name="Juenger T.E."/>
            <person name="Schmutz J."/>
        </authorList>
    </citation>
    <scope>NUCLEOTIDE SEQUENCE</scope>
    <source>
        <strain evidence="5">AP13</strain>
    </source>
</reference>
<comment type="caution">
    <text evidence="5">The sequence shown here is derived from an EMBL/GenBank/DDBJ whole genome shotgun (WGS) entry which is preliminary data.</text>
</comment>
<proteinExistence type="predicted"/>
<feature type="region of interest" description="Disordered" evidence="3">
    <location>
        <begin position="188"/>
        <end position="208"/>
    </location>
</feature>
<feature type="compositionally biased region" description="Acidic residues" evidence="3">
    <location>
        <begin position="259"/>
        <end position="268"/>
    </location>
</feature>
<evidence type="ECO:0000313" key="6">
    <source>
        <dbReference type="Proteomes" id="UP000823388"/>
    </source>
</evidence>
<dbReference type="SMART" id="SM01191">
    <property type="entry name" value="ENT"/>
    <property type="match status" value="1"/>
</dbReference>
<dbReference type="GO" id="GO:0005634">
    <property type="term" value="C:nucleus"/>
    <property type="evidence" value="ECO:0007669"/>
    <property type="project" value="UniProtKB-SubCell"/>
</dbReference>
<dbReference type="SUPFAM" id="SSF158639">
    <property type="entry name" value="ENT-like"/>
    <property type="match status" value="1"/>
</dbReference>
<feature type="region of interest" description="Disordered" evidence="3">
    <location>
        <begin position="47"/>
        <end position="70"/>
    </location>
</feature>
<dbReference type="Pfam" id="PF03735">
    <property type="entry name" value="ENT"/>
    <property type="match status" value="1"/>
</dbReference>
<dbReference type="GO" id="GO:0050832">
    <property type="term" value="P:defense response to fungus"/>
    <property type="evidence" value="ECO:0007669"/>
    <property type="project" value="InterPro"/>
</dbReference>
<organism evidence="5 6">
    <name type="scientific">Panicum virgatum</name>
    <name type="common">Blackwell switchgrass</name>
    <dbReference type="NCBI Taxonomy" id="38727"/>
    <lineage>
        <taxon>Eukaryota</taxon>
        <taxon>Viridiplantae</taxon>
        <taxon>Streptophyta</taxon>
        <taxon>Embryophyta</taxon>
        <taxon>Tracheophyta</taxon>
        <taxon>Spermatophyta</taxon>
        <taxon>Magnoliopsida</taxon>
        <taxon>Liliopsida</taxon>
        <taxon>Poales</taxon>
        <taxon>Poaceae</taxon>
        <taxon>PACMAD clade</taxon>
        <taxon>Panicoideae</taxon>
        <taxon>Panicodae</taxon>
        <taxon>Paniceae</taxon>
        <taxon>Panicinae</taxon>
        <taxon>Panicum</taxon>
        <taxon>Panicum sect. Hiantes</taxon>
    </lineage>
</organism>
<feature type="compositionally biased region" description="Basic and acidic residues" evidence="3">
    <location>
        <begin position="282"/>
        <end position="295"/>
    </location>
</feature>
<dbReference type="Gene3D" id="1.10.1240.40">
    <property type="entry name" value="ENT domain"/>
    <property type="match status" value="1"/>
</dbReference>
<feature type="compositionally biased region" description="Low complexity" evidence="3">
    <location>
        <begin position="269"/>
        <end position="281"/>
    </location>
</feature>
<evidence type="ECO:0000256" key="3">
    <source>
        <dbReference type="SAM" id="MobiDB-lite"/>
    </source>
</evidence>
<dbReference type="PROSITE" id="PS51138">
    <property type="entry name" value="ENT"/>
    <property type="match status" value="1"/>
</dbReference>
<dbReference type="InterPro" id="IPR008395">
    <property type="entry name" value="Agenet-like_dom"/>
</dbReference>
<evidence type="ECO:0000313" key="5">
    <source>
        <dbReference type="EMBL" id="KAG2599027.1"/>
    </source>
</evidence>
<evidence type="ECO:0000259" key="4">
    <source>
        <dbReference type="PROSITE" id="PS51138"/>
    </source>
</evidence>
<keyword evidence="6" id="KW-1185">Reference proteome</keyword>
<dbReference type="InterPro" id="IPR033485">
    <property type="entry name" value="EMSY-LIKE_plant"/>
</dbReference>
<feature type="domain" description="ENT" evidence="4">
    <location>
        <begin position="342"/>
        <end position="409"/>
    </location>
</feature>
<feature type="compositionally biased region" description="Basic and acidic residues" evidence="3">
    <location>
        <begin position="194"/>
        <end position="208"/>
    </location>
</feature>
<dbReference type="OrthoDB" id="663550at2759"/>
<feature type="compositionally biased region" description="Basic and acidic residues" evidence="3">
    <location>
        <begin position="243"/>
        <end position="258"/>
    </location>
</feature>
<dbReference type="InterPro" id="IPR036142">
    <property type="entry name" value="ENT_dom-like_sf"/>
</dbReference>
<evidence type="ECO:0000256" key="2">
    <source>
        <dbReference type="ARBA" id="ARBA00023242"/>
    </source>
</evidence>
<dbReference type="PANTHER" id="PTHR33432:SF35">
    <property type="entry name" value="OS01G0611200 PROTEIN"/>
    <property type="match status" value="1"/>
</dbReference>
<dbReference type="PANTHER" id="PTHR33432">
    <property type="entry name" value="PROTEIN EMSY-LIKE 4"/>
    <property type="match status" value="1"/>
</dbReference>